<feature type="transmembrane region" description="Helical" evidence="14">
    <location>
        <begin position="64"/>
        <end position="87"/>
    </location>
</feature>
<keyword evidence="9" id="KW-1015">Disulfide bond</keyword>
<keyword evidence="10 13" id="KW-0675">Receptor</keyword>
<evidence type="ECO:0000259" key="15">
    <source>
        <dbReference type="PROSITE" id="PS50262"/>
    </source>
</evidence>
<dbReference type="InterPro" id="IPR017452">
    <property type="entry name" value="GPCR_Rhodpsn_7TM"/>
</dbReference>
<dbReference type="InterPro" id="IPR000276">
    <property type="entry name" value="GPCR_Rhodpsn"/>
</dbReference>
<dbReference type="PANTHER" id="PTHR26450:SF391">
    <property type="entry name" value="ODORANT RECEPTOR-RELATED"/>
    <property type="match status" value="1"/>
</dbReference>
<dbReference type="Ensembl" id="ENSECRT00000007864.1">
    <property type="protein sequence ID" value="ENSECRP00000007741.1"/>
    <property type="gene ID" value="ENSECRG00000005163.1"/>
</dbReference>
<evidence type="ECO:0000256" key="6">
    <source>
        <dbReference type="ARBA" id="ARBA00022989"/>
    </source>
</evidence>
<evidence type="ECO:0000256" key="8">
    <source>
        <dbReference type="ARBA" id="ARBA00023136"/>
    </source>
</evidence>
<evidence type="ECO:0000313" key="17">
    <source>
        <dbReference type="Proteomes" id="UP000694620"/>
    </source>
</evidence>
<reference evidence="16" key="3">
    <citation type="submission" date="2025-09" db="UniProtKB">
        <authorList>
            <consortium name="Ensembl"/>
        </authorList>
    </citation>
    <scope>IDENTIFICATION</scope>
</reference>
<reference evidence="16" key="2">
    <citation type="submission" date="2025-08" db="UniProtKB">
        <authorList>
            <consortium name="Ensembl"/>
        </authorList>
    </citation>
    <scope>IDENTIFICATION</scope>
</reference>
<organism evidence="16 17">
    <name type="scientific">Erpetoichthys calabaricus</name>
    <name type="common">Rope fish</name>
    <name type="synonym">Calamoichthys calabaricus</name>
    <dbReference type="NCBI Taxonomy" id="27687"/>
    <lineage>
        <taxon>Eukaryota</taxon>
        <taxon>Metazoa</taxon>
        <taxon>Chordata</taxon>
        <taxon>Craniata</taxon>
        <taxon>Vertebrata</taxon>
        <taxon>Euteleostomi</taxon>
        <taxon>Actinopterygii</taxon>
        <taxon>Polypteriformes</taxon>
        <taxon>Polypteridae</taxon>
        <taxon>Erpetoichthys</taxon>
    </lineage>
</organism>
<keyword evidence="3 14" id="KW-0716">Sensory transduction</keyword>
<feature type="transmembrane region" description="Helical" evidence="14">
    <location>
        <begin position="93"/>
        <end position="121"/>
    </location>
</feature>
<evidence type="ECO:0000256" key="7">
    <source>
        <dbReference type="ARBA" id="ARBA00023040"/>
    </source>
</evidence>
<dbReference type="PROSITE" id="PS50262">
    <property type="entry name" value="G_PROTEIN_RECEP_F1_2"/>
    <property type="match status" value="1"/>
</dbReference>
<feature type="transmembrane region" description="Helical" evidence="14">
    <location>
        <begin position="198"/>
        <end position="217"/>
    </location>
</feature>
<dbReference type="PRINTS" id="PR00245">
    <property type="entry name" value="OLFACTORYR"/>
</dbReference>
<dbReference type="FunFam" id="1.20.1070.10:FF:000024">
    <property type="entry name" value="Olfactory receptor"/>
    <property type="match status" value="1"/>
</dbReference>
<feature type="transmembrane region" description="Helical" evidence="14">
    <location>
        <begin position="275"/>
        <end position="295"/>
    </location>
</feature>
<comment type="subcellular location">
    <subcellularLocation>
        <location evidence="1 14">Cell membrane</location>
        <topology evidence="1 14">Multi-pass membrane protein</topology>
    </subcellularLocation>
</comment>
<evidence type="ECO:0000256" key="2">
    <source>
        <dbReference type="ARBA" id="ARBA00022475"/>
    </source>
</evidence>
<evidence type="ECO:0000256" key="13">
    <source>
        <dbReference type="RuleBase" id="RU000688"/>
    </source>
</evidence>
<keyword evidence="5 14" id="KW-0552">Olfaction</keyword>
<dbReference type="InterPro" id="IPR050402">
    <property type="entry name" value="OR51/52/56-like"/>
</dbReference>
<dbReference type="PROSITE" id="PS00237">
    <property type="entry name" value="G_PROTEIN_RECEP_F1_1"/>
    <property type="match status" value="1"/>
</dbReference>
<keyword evidence="12 13" id="KW-0807">Transducer</keyword>
<keyword evidence="6 14" id="KW-1133">Transmembrane helix</keyword>
<evidence type="ECO:0000256" key="10">
    <source>
        <dbReference type="ARBA" id="ARBA00023170"/>
    </source>
</evidence>
<dbReference type="PANTHER" id="PTHR26450">
    <property type="entry name" value="OLFACTORY RECEPTOR 56B1-RELATED"/>
    <property type="match status" value="1"/>
</dbReference>
<feature type="domain" description="G-protein coupled receptors family 1 profile" evidence="15">
    <location>
        <begin position="44"/>
        <end position="293"/>
    </location>
</feature>
<dbReference type="AlphaFoldDB" id="A0A8C4RW49"/>
<dbReference type="PRINTS" id="PR00237">
    <property type="entry name" value="GPCRRHODOPSN"/>
</dbReference>
<keyword evidence="11" id="KW-0325">Glycoprotein</keyword>
<evidence type="ECO:0000256" key="11">
    <source>
        <dbReference type="ARBA" id="ARBA00023180"/>
    </source>
</evidence>
<dbReference type="Pfam" id="PF13853">
    <property type="entry name" value="7tm_4"/>
    <property type="match status" value="1"/>
</dbReference>
<evidence type="ECO:0000256" key="14">
    <source>
        <dbReference type="RuleBase" id="RU363047"/>
    </source>
</evidence>
<evidence type="ECO:0000256" key="12">
    <source>
        <dbReference type="ARBA" id="ARBA00023224"/>
    </source>
</evidence>
<evidence type="ECO:0000256" key="1">
    <source>
        <dbReference type="ARBA" id="ARBA00004651"/>
    </source>
</evidence>
<keyword evidence="8 14" id="KW-0472">Membrane</keyword>
<feature type="transmembrane region" description="Helical" evidence="14">
    <location>
        <begin position="142"/>
        <end position="164"/>
    </location>
</feature>
<proteinExistence type="inferred from homology"/>
<feature type="transmembrane region" description="Helical" evidence="14">
    <location>
        <begin position="238"/>
        <end position="263"/>
    </location>
</feature>
<dbReference type="SUPFAM" id="SSF81321">
    <property type="entry name" value="Family A G protein-coupled receptor-like"/>
    <property type="match status" value="1"/>
</dbReference>
<evidence type="ECO:0000313" key="16">
    <source>
        <dbReference type="Ensembl" id="ENSECRP00000007741.1"/>
    </source>
</evidence>
<evidence type="ECO:0000256" key="3">
    <source>
        <dbReference type="ARBA" id="ARBA00022606"/>
    </source>
</evidence>
<evidence type="ECO:0000256" key="4">
    <source>
        <dbReference type="ARBA" id="ARBA00022692"/>
    </source>
</evidence>
<dbReference type="GO" id="GO:0005886">
    <property type="term" value="C:plasma membrane"/>
    <property type="evidence" value="ECO:0007669"/>
    <property type="project" value="UniProtKB-SubCell"/>
</dbReference>
<evidence type="ECO:0000256" key="9">
    <source>
        <dbReference type="ARBA" id="ARBA00023157"/>
    </source>
</evidence>
<dbReference type="GO" id="GO:0004984">
    <property type="term" value="F:olfactory receptor activity"/>
    <property type="evidence" value="ECO:0007669"/>
    <property type="project" value="InterPro"/>
</dbReference>
<reference evidence="16" key="1">
    <citation type="submission" date="2021-06" db="EMBL/GenBank/DDBJ databases">
        <authorList>
            <consortium name="Wellcome Sanger Institute Data Sharing"/>
        </authorList>
    </citation>
    <scope>NUCLEOTIDE SEQUENCE [LARGE SCALE GENOMIC DNA]</scope>
</reference>
<protein>
    <recommendedName>
        <fullName evidence="14">Olfactory receptor</fullName>
    </recommendedName>
</protein>
<feature type="transmembrane region" description="Helical" evidence="14">
    <location>
        <begin position="29"/>
        <end position="52"/>
    </location>
</feature>
<comment type="similarity">
    <text evidence="13">Belongs to the G-protein coupled receptor 1 family.</text>
</comment>
<name>A0A8C4RW49_ERPCA</name>
<accession>A0A8C4RW49</accession>
<dbReference type="Gene3D" id="1.20.1070.10">
    <property type="entry name" value="Rhodopsin 7-helix transmembrane proteins"/>
    <property type="match status" value="1"/>
</dbReference>
<sequence>MLIMENLNYTSITQFTFEGFTDKGHTSPLIGLVFLISYIMTLMGNLFIFYIVTKLQKLHTPMYIMIVNLAVSDIMYSTTISPQLILLLDWNDISLVGCLVQMFFVHFVSSFESTILLVMAIDRYVAICNPLRYNDYINTSNFLKIAVFALVRSTIFVFLIILFASSLTFCLSNVIEHCYCEHMVVVGLACENTNRNNIMGLVAAFSIAGLDLLFILFSYGKIFFAVLRSASGKSKQKAISTCGTHLIVILMTYCMGLSSFLAYRFSNSVTSDFHNLISVSYLLLPSCFNPIIYGVRTKEIREQILRKLVKANIEKLM</sequence>
<keyword evidence="2 14" id="KW-1003">Cell membrane</keyword>
<keyword evidence="4 13" id="KW-0812">Transmembrane</keyword>
<dbReference type="GeneTree" id="ENSGT01150000286905"/>
<dbReference type="GO" id="GO:0004930">
    <property type="term" value="F:G protein-coupled receptor activity"/>
    <property type="evidence" value="ECO:0007669"/>
    <property type="project" value="UniProtKB-KW"/>
</dbReference>
<evidence type="ECO:0000256" key="5">
    <source>
        <dbReference type="ARBA" id="ARBA00022725"/>
    </source>
</evidence>
<keyword evidence="7 13" id="KW-0297">G-protein coupled receptor</keyword>
<dbReference type="InterPro" id="IPR000725">
    <property type="entry name" value="Olfact_rcpt"/>
</dbReference>
<dbReference type="SMART" id="SM01381">
    <property type="entry name" value="7TM_GPCR_Srsx"/>
    <property type="match status" value="1"/>
</dbReference>
<keyword evidence="17" id="KW-1185">Reference proteome</keyword>
<dbReference type="Proteomes" id="UP000694620">
    <property type="component" value="Chromosome 4"/>
</dbReference>